<evidence type="ECO:0000259" key="1">
    <source>
        <dbReference type="PROSITE" id="PS50206"/>
    </source>
</evidence>
<proteinExistence type="predicted"/>
<feature type="domain" description="Rhodanese" evidence="1">
    <location>
        <begin position="19"/>
        <end position="111"/>
    </location>
</feature>
<dbReference type="PANTHER" id="PTHR43629">
    <property type="entry name" value="PEPTIDYL-PROLYL CIS-TRANS ISOMERASE"/>
    <property type="match status" value="1"/>
</dbReference>
<protein>
    <submittedName>
        <fullName evidence="2">Thiosulfate sulfurtransferase GlpE</fullName>
    </submittedName>
</protein>
<dbReference type="InterPro" id="IPR036873">
    <property type="entry name" value="Rhodanese-like_dom_sf"/>
</dbReference>
<gene>
    <name evidence="2" type="ORF">MIZ03_1622</name>
</gene>
<evidence type="ECO:0000313" key="3">
    <source>
        <dbReference type="Proteomes" id="UP000824366"/>
    </source>
</evidence>
<dbReference type="Gene3D" id="3.40.250.10">
    <property type="entry name" value="Rhodanese-like domain"/>
    <property type="match status" value="1"/>
</dbReference>
<dbReference type="InterPro" id="IPR001763">
    <property type="entry name" value="Rhodanese-like_dom"/>
</dbReference>
<sequence>MVQHVRPLQLKDWLEAVRGHGKPVVLDVREPHELQTASIKADGFELITIPMGVIPPRLSELDPSQPIACLCHHGGRSMQVANFLKARGFKHVANVAGGINAWSVEIDPSVPRY</sequence>
<dbReference type="SMART" id="SM00450">
    <property type="entry name" value="RHOD"/>
    <property type="match status" value="1"/>
</dbReference>
<reference evidence="2 3" key="1">
    <citation type="journal article" date="2021" name="Microbiol. Spectr.">
        <title>A Single Bacterium Capable of Oxidation and Reduction of Iron at Circumneutral pH.</title>
        <authorList>
            <person name="Kato S."/>
            <person name="Ohkuma M."/>
        </authorList>
    </citation>
    <scope>NUCLEOTIDE SEQUENCE [LARGE SCALE GENOMIC DNA]</scope>
    <source>
        <strain evidence="2 3">MIZ03</strain>
    </source>
</reference>
<accession>A0ABN6D401</accession>
<dbReference type="Proteomes" id="UP000824366">
    <property type="component" value="Chromosome"/>
</dbReference>
<dbReference type="Pfam" id="PF00581">
    <property type="entry name" value="Rhodanese"/>
    <property type="match status" value="1"/>
</dbReference>
<dbReference type="RefSeq" id="WP_223910667.1">
    <property type="nucleotide sequence ID" value="NZ_AP024238.1"/>
</dbReference>
<evidence type="ECO:0000313" key="2">
    <source>
        <dbReference type="EMBL" id="BCO26737.1"/>
    </source>
</evidence>
<dbReference type="InterPro" id="IPR052204">
    <property type="entry name" value="PpiC/parvulin_rotamase"/>
</dbReference>
<keyword evidence="3" id="KW-1185">Reference proteome</keyword>
<organism evidence="2 3">
    <name type="scientific">Rhodoferax lithotrophicus</name>
    <dbReference type="NCBI Taxonomy" id="2798804"/>
    <lineage>
        <taxon>Bacteria</taxon>
        <taxon>Pseudomonadati</taxon>
        <taxon>Pseudomonadota</taxon>
        <taxon>Betaproteobacteria</taxon>
        <taxon>Burkholderiales</taxon>
        <taxon>Comamonadaceae</taxon>
        <taxon>Rhodoferax</taxon>
    </lineage>
</organism>
<name>A0ABN6D401_9BURK</name>
<dbReference type="EMBL" id="AP024238">
    <property type="protein sequence ID" value="BCO26737.1"/>
    <property type="molecule type" value="Genomic_DNA"/>
</dbReference>
<dbReference type="PROSITE" id="PS50206">
    <property type="entry name" value="RHODANESE_3"/>
    <property type="match status" value="1"/>
</dbReference>
<dbReference type="SUPFAM" id="SSF52821">
    <property type="entry name" value="Rhodanese/Cell cycle control phosphatase"/>
    <property type="match status" value="1"/>
</dbReference>
<dbReference type="PANTHER" id="PTHR43629:SF2">
    <property type="entry name" value="RHODANESE-LIKE_PPIC DOMAIN-CONTAINING PROTEIN 12, CHLOROPLASTIC"/>
    <property type="match status" value="1"/>
</dbReference>